<dbReference type="Gene3D" id="3.80.10.10">
    <property type="entry name" value="Ribonuclease Inhibitor"/>
    <property type="match status" value="2"/>
</dbReference>
<evidence type="ECO:0000256" key="9">
    <source>
        <dbReference type="ARBA" id="ARBA00023134"/>
    </source>
</evidence>
<dbReference type="InterPro" id="IPR032675">
    <property type="entry name" value="LRR_dom_sf"/>
</dbReference>
<feature type="domain" description="Roc" evidence="12">
    <location>
        <begin position="486"/>
        <end position="666"/>
    </location>
</feature>
<evidence type="ECO:0000256" key="6">
    <source>
        <dbReference type="ARBA" id="ARBA00022741"/>
    </source>
</evidence>
<dbReference type="InterPro" id="IPR020859">
    <property type="entry name" value="ROC"/>
</dbReference>
<dbReference type="Gene3D" id="3.30.310.200">
    <property type="match status" value="1"/>
</dbReference>
<keyword evidence="7" id="KW-0418">Kinase</keyword>
<dbReference type="InterPro" id="IPR032171">
    <property type="entry name" value="COR-A"/>
</dbReference>
<comment type="catalytic activity">
    <reaction evidence="11">
        <text>L-seryl-[protein] + ATP = O-phospho-L-seryl-[protein] + ADP + H(+)</text>
        <dbReference type="Rhea" id="RHEA:17989"/>
        <dbReference type="Rhea" id="RHEA-COMP:9863"/>
        <dbReference type="Rhea" id="RHEA-COMP:11604"/>
        <dbReference type="ChEBI" id="CHEBI:15378"/>
        <dbReference type="ChEBI" id="CHEBI:29999"/>
        <dbReference type="ChEBI" id="CHEBI:30616"/>
        <dbReference type="ChEBI" id="CHEBI:83421"/>
        <dbReference type="ChEBI" id="CHEBI:456216"/>
        <dbReference type="EC" id="2.7.11.1"/>
    </reaction>
</comment>
<dbReference type="PANTHER" id="PTHR46652:SF3">
    <property type="entry name" value="LEUCINE-RICH REPEAT-CONTAINING PROTEIN 9"/>
    <property type="match status" value="1"/>
</dbReference>
<evidence type="ECO:0000256" key="7">
    <source>
        <dbReference type="ARBA" id="ARBA00022777"/>
    </source>
</evidence>
<comment type="caution">
    <text evidence="13">The sequence shown here is derived from an EMBL/GenBank/DDBJ whole genome shotgun (WGS) entry which is preliminary data.</text>
</comment>
<dbReference type="Gene3D" id="3.40.50.300">
    <property type="entry name" value="P-loop containing nucleotide triphosphate hydrolases"/>
    <property type="match status" value="1"/>
</dbReference>
<dbReference type="AlphaFoldDB" id="A0A4Y9SSJ7"/>
<evidence type="ECO:0000256" key="10">
    <source>
        <dbReference type="ARBA" id="ARBA00047899"/>
    </source>
</evidence>
<evidence type="ECO:0000256" key="2">
    <source>
        <dbReference type="ARBA" id="ARBA00022527"/>
    </source>
</evidence>
<accession>A0A4Y9SSJ7</accession>
<dbReference type="PROSITE" id="PS51450">
    <property type="entry name" value="LRR"/>
    <property type="match status" value="3"/>
</dbReference>
<dbReference type="Pfam" id="PF25497">
    <property type="entry name" value="COR-B"/>
    <property type="match status" value="1"/>
</dbReference>
<dbReference type="RefSeq" id="WP_135191212.1">
    <property type="nucleotide sequence ID" value="NZ_SPUM01000124.1"/>
</dbReference>
<keyword evidence="2" id="KW-0723">Serine/threonine-protein kinase</keyword>
<dbReference type="Pfam" id="PF16095">
    <property type="entry name" value="COR-A"/>
    <property type="match status" value="1"/>
</dbReference>
<organism evidence="13 14">
    <name type="scientific">Massilia horti</name>
    <dbReference type="NCBI Taxonomy" id="2562153"/>
    <lineage>
        <taxon>Bacteria</taxon>
        <taxon>Pseudomonadati</taxon>
        <taxon>Pseudomonadota</taxon>
        <taxon>Betaproteobacteria</taxon>
        <taxon>Burkholderiales</taxon>
        <taxon>Oxalobacteraceae</taxon>
        <taxon>Telluria group</taxon>
        <taxon>Massilia</taxon>
    </lineage>
</organism>
<reference evidence="13 14" key="1">
    <citation type="submission" date="2019-03" db="EMBL/GenBank/DDBJ databases">
        <title>Draft genome of Massilia hortus sp. nov., a novel bacterial species of the Oxalobacteraceae family.</title>
        <authorList>
            <person name="Peta V."/>
            <person name="Raths R."/>
            <person name="Bucking H."/>
        </authorList>
    </citation>
    <scope>NUCLEOTIDE SEQUENCE [LARGE SCALE GENOMIC DNA]</scope>
    <source>
        <strain evidence="13 14">ONC3</strain>
    </source>
</reference>
<name>A0A4Y9SSJ7_9BURK</name>
<dbReference type="Gene3D" id="1.10.10.2200">
    <property type="match status" value="1"/>
</dbReference>
<dbReference type="SUPFAM" id="SSF52540">
    <property type="entry name" value="P-loop containing nucleoside triphosphate hydrolases"/>
    <property type="match status" value="1"/>
</dbReference>
<comment type="catalytic activity">
    <reaction evidence="10">
        <text>L-threonyl-[protein] + ATP = O-phospho-L-threonyl-[protein] + ADP + H(+)</text>
        <dbReference type="Rhea" id="RHEA:46608"/>
        <dbReference type="Rhea" id="RHEA-COMP:11060"/>
        <dbReference type="Rhea" id="RHEA-COMP:11605"/>
        <dbReference type="ChEBI" id="CHEBI:15378"/>
        <dbReference type="ChEBI" id="CHEBI:30013"/>
        <dbReference type="ChEBI" id="CHEBI:30616"/>
        <dbReference type="ChEBI" id="CHEBI:61977"/>
        <dbReference type="ChEBI" id="CHEBI:456216"/>
        <dbReference type="EC" id="2.7.11.1"/>
    </reaction>
</comment>
<dbReference type="SUPFAM" id="SSF52058">
    <property type="entry name" value="L domain-like"/>
    <property type="match status" value="2"/>
</dbReference>
<dbReference type="InterPro" id="IPR057263">
    <property type="entry name" value="COR-B"/>
</dbReference>
<dbReference type="EC" id="2.7.11.1" evidence="1"/>
<protein>
    <recommendedName>
        <fullName evidence="1">non-specific serine/threonine protein kinase</fullName>
        <ecNumber evidence="1">2.7.11.1</ecNumber>
    </recommendedName>
</protein>
<proteinExistence type="predicted"/>
<evidence type="ECO:0000256" key="5">
    <source>
        <dbReference type="ARBA" id="ARBA00022737"/>
    </source>
</evidence>
<dbReference type="GO" id="GO:0005524">
    <property type="term" value="F:ATP binding"/>
    <property type="evidence" value="ECO:0007669"/>
    <property type="project" value="UniProtKB-KW"/>
</dbReference>
<keyword evidence="5" id="KW-0677">Repeat</keyword>
<dbReference type="Pfam" id="PF12799">
    <property type="entry name" value="LRR_4"/>
    <property type="match status" value="1"/>
</dbReference>
<keyword evidence="3" id="KW-0433">Leucine-rich repeat</keyword>
<sequence>MTSLALKLIEKNKRNRSPFLDLGNCGLTEIPAELADHDWLIVLSLGIEFRAWDEGRWHKRTSNNAGGHNQIRNIEILAKLSSLQGLYLSGNPVRNIQAIASLHGLRWLSLERTHVGGLTVLRNLQNLEWLDISYGHIDDLHGMERLKELQELIAYAIPARNFDLLCELSSLRHLDLSATLFFDLSPLRELQELRSLNLDNTRVTDIFHLTGLQNLEEISLSNLELRNCNALAALSKLNSIDLSGTKISEINFISSLPLLKKLSLARTSVSRLDGVECLQLLQDLDISNTTVSDLSLLTQLNCLRKLNLANTPITSIDPLSNLTRLEELNLASTPIVDLAQLAELRELRVIIVADTRINDLGPLMELGKLEHIDAKNSGIMSVAGFENLNKLKHLNIWGTKVRDLYPLRGHIEKGLPIHLAEHKAIFVRDKDGVVVFGESEEIGEKVRRVVQGILVGRGQLISPPPEIVGQGNSAILNFFKELASDEKDYLYEAKLLILGEGGAGKTSLFRRLFQPGLPLPKEDETTRGISIYRHEFTLRNGRLFRLNVWDFGGQEIYHATHQFFLTQRSLYLLLDDTRKDDKSVSDPGFRYWLDMIDILSSHSPVLIFQNEKSGRSKIIDFAGIKKQYDNVKERYAGNLEHANSVDKFREGVEFYASNLEHIGEELPARWIRVRSEIEARAEEVPYISSKEYFEIYRRHILFDREKALHLSHYLHDLGVFLHFQNDELLSRIIILQNAWATEAVFRVLDDEIIKSNLGRFGLDDCERLWHDGKYAEMHPELMALMQRFELCYLLPDSSPKKWLAPQLLPPARPKILAEWGQPGDLVVRYLYDFMPKGLISRLTVRLHRFVRHPDYAYVTGVLFEQGATRAFVELLSNGREIEIRARGIECKALLSVISADLEALNASFQGLETKVEKRIPCICAVCARSSLPELFSHRNLLKRLEDKRLTVECQNSYEQIEVQALLDGVKGDIPQGWTLKQVKPRLKRIKIFLASSSELKAERDEFDLFFRQHNDLLINDGVYLEIVRWENFLDAMSETRLQDEYNETIRTSDIFVSLFFTKTGKFTEEEFDTAHEQFNRAGRPYIYTFFKNAEITTGSAIQNDLNSLWLFQKKLDELGHFYTCFKNVDDLKLQFQQQLRKLLEDRL</sequence>
<dbReference type="EMBL" id="SPUM01000124">
    <property type="protein sequence ID" value="TFW29418.1"/>
    <property type="molecule type" value="Genomic_DNA"/>
</dbReference>
<dbReference type="InterPro" id="IPR027417">
    <property type="entry name" value="P-loop_NTPase"/>
</dbReference>
<dbReference type="OrthoDB" id="6309115at2"/>
<dbReference type="InterPro" id="IPR025875">
    <property type="entry name" value="Leu-rich_rpt_4"/>
</dbReference>
<dbReference type="Gene3D" id="1.10.10.10">
    <property type="entry name" value="Winged helix-like DNA-binding domain superfamily/Winged helix DNA-binding domain"/>
    <property type="match status" value="1"/>
</dbReference>
<keyword evidence="6" id="KW-0547">Nucleotide-binding</keyword>
<dbReference type="Pfam" id="PF08477">
    <property type="entry name" value="Roc"/>
    <property type="match status" value="1"/>
</dbReference>
<keyword evidence="4" id="KW-0808">Transferase</keyword>
<evidence type="ECO:0000259" key="12">
    <source>
        <dbReference type="PROSITE" id="PS51424"/>
    </source>
</evidence>
<dbReference type="PANTHER" id="PTHR46652">
    <property type="entry name" value="LEUCINE-RICH REPEAT AND IQ DOMAIN-CONTAINING PROTEIN 1-RELATED"/>
    <property type="match status" value="1"/>
</dbReference>
<dbReference type="InterPro" id="IPR036388">
    <property type="entry name" value="WH-like_DNA-bd_sf"/>
</dbReference>
<dbReference type="InterPro" id="IPR050836">
    <property type="entry name" value="SDS22/Internalin_LRR"/>
</dbReference>
<dbReference type="PRINTS" id="PR00449">
    <property type="entry name" value="RASTRNSFRMNG"/>
</dbReference>
<evidence type="ECO:0000256" key="3">
    <source>
        <dbReference type="ARBA" id="ARBA00022614"/>
    </source>
</evidence>
<dbReference type="InterPro" id="IPR001611">
    <property type="entry name" value="Leu-rich_rpt"/>
</dbReference>
<keyword evidence="8" id="KW-0067">ATP-binding</keyword>
<evidence type="ECO:0000313" key="14">
    <source>
        <dbReference type="Proteomes" id="UP000297258"/>
    </source>
</evidence>
<keyword evidence="9" id="KW-0342">GTP-binding</keyword>
<evidence type="ECO:0000313" key="13">
    <source>
        <dbReference type="EMBL" id="TFW29418.1"/>
    </source>
</evidence>
<keyword evidence="14" id="KW-1185">Reference proteome</keyword>
<evidence type="ECO:0000256" key="4">
    <source>
        <dbReference type="ARBA" id="ARBA00022679"/>
    </source>
</evidence>
<dbReference type="Proteomes" id="UP000297258">
    <property type="component" value="Unassembled WGS sequence"/>
</dbReference>
<evidence type="ECO:0000256" key="1">
    <source>
        <dbReference type="ARBA" id="ARBA00012513"/>
    </source>
</evidence>
<dbReference type="GO" id="GO:0004674">
    <property type="term" value="F:protein serine/threonine kinase activity"/>
    <property type="evidence" value="ECO:0007669"/>
    <property type="project" value="UniProtKB-KW"/>
</dbReference>
<evidence type="ECO:0000256" key="8">
    <source>
        <dbReference type="ARBA" id="ARBA00022840"/>
    </source>
</evidence>
<dbReference type="PROSITE" id="PS51424">
    <property type="entry name" value="ROC"/>
    <property type="match status" value="1"/>
</dbReference>
<evidence type="ECO:0000256" key="11">
    <source>
        <dbReference type="ARBA" id="ARBA00048679"/>
    </source>
</evidence>
<gene>
    <name evidence="13" type="ORF">E4O92_18925</name>
</gene>